<comment type="caution">
    <text evidence="3">Lacks conserved residue(s) required for the propagation of feature annotation.</text>
</comment>
<name>A0ABS8VNQ4_DATST</name>
<evidence type="ECO:0000256" key="1">
    <source>
        <dbReference type="ARBA" id="ARBA00022679"/>
    </source>
</evidence>
<protein>
    <recommendedName>
        <fullName evidence="4">HECT domain-containing protein</fullName>
    </recommendedName>
</protein>
<dbReference type="PANTHER" id="PTHR45670">
    <property type="entry name" value="E3 UBIQUITIN-PROTEIN LIGASE TRIP12"/>
    <property type="match status" value="1"/>
</dbReference>
<dbReference type="Proteomes" id="UP000823775">
    <property type="component" value="Unassembled WGS sequence"/>
</dbReference>
<dbReference type="PANTHER" id="PTHR45670:SF1">
    <property type="entry name" value="E3 UBIQUITIN-PROTEIN LIGASE HECTD1"/>
    <property type="match status" value="1"/>
</dbReference>
<dbReference type="PROSITE" id="PS50237">
    <property type="entry name" value="HECT"/>
    <property type="match status" value="2"/>
</dbReference>
<dbReference type="SMART" id="SM00119">
    <property type="entry name" value="HECTc"/>
    <property type="match status" value="1"/>
</dbReference>
<sequence>MYSSQKAVLDRSNISGEVGTGLGPTLEFYTLLSRDLQKVGLRMWRISSSSSEHSMEVVWMKIERGWQPIPKVIEYFRLRKGRMAKALQDGRLLDLPLSTAFYKLVLGQELDLYDIPLFHAELGKTLQELQALVSRRQYLGSIGGQGQENINDLHFLWDPSRKELWKAETLVDHIKFDHGYTAKSPAIVYVPGGWAVLNPKLTIVRKHSSSASNAAPNGNMPLESWHEDLPSVMTCANYLKLPPYSTEINNVQKLSCYQ</sequence>
<dbReference type="InterPro" id="IPR045322">
    <property type="entry name" value="HECTD1/TRIP12-like"/>
</dbReference>
<gene>
    <name evidence="5" type="ORF">HAX54_038833</name>
</gene>
<dbReference type="Pfam" id="PF00632">
    <property type="entry name" value="HECT"/>
    <property type="match status" value="2"/>
</dbReference>
<reference evidence="5 6" key="1">
    <citation type="journal article" date="2021" name="BMC Genomics">
        <title>Datura genome reveals duplications of psychoactive alkaloid biosynthetic genes and high mutation rate following tissue culture.</title>
        <authorList>
            <person name="Rajewski A."/>
            <person name="Carter-House D."/>
            <person name="Stajich J."/>
            <person name="Litt A."/>
        </authorList>
    </citation>
    <scope>NUCLEOTIDE SEQUENCE [LARGE SCALE GENOMIC DNA]</scope>
    <source>
        <strain evidence="5">AR-01</strain>
    </source>
</reference>
<evidence type="ECO:0000259" key="4">
    <source>
        <dbReference type="PROSITE" id="PS50237"/>
    </source>
</evidence>
<dbReference type="Gene3D" id="3.90.1750.10">
    <property type="entry name" value="Hect, E3 ligase catalytic domains"/>
    <property type="match status" value="1"/>
</dbReference>
<evidence type="ECO:0000313" key="6">
    <source>
        <dbReference type="Proteomes" id="UP000823775"/>
    </source>
</evidence>
<dbReference type="Gene3D" id="3.30.2410.10">
    <property type="entry name" value="Hect, E3 ligase catalytic domain"/>
    <property type="match status" value="1"/>
</dbReference>
<accession>A0ABS8VNQ4</accession>
<feature type="active site" description="Glycyl thioester intermediate" evidence="3">
    <location>
        <position position="235"/>
    </location>
</feature>
<evidence type="ECO:0000256" key="2">
    <source>
        <dbReference type="ARBA" id="ARBA00022786"/>
    </source>
</evidence>
<dbReference type="SUPFAM" id="SSF56204">
    <property type="entry name" value="Hect, E3 ligase catalytic domain"/>
    <property type="match status" value="1"/>
</dbReference>
<evidence type="ECO:0000313" key="5">
    <source>
        <dbReference type="EMBL" id="MCE0481238.1"/>
    </source>
</evidence>
<keyword evidence="1" id="KW-0808">Transferase</keyword>
<comment type="caution">
    <text evidence="5">The sequence shown here is derived from an EMBL/GenBank/DDBJ whole genome shotgun (WGS) entry which is preliminary data.</text>
</comment>
<feature type="domain" description="HECT" evidence="4">
    <location>
        <begin position="23"/>
        <end position="129"/>
    </location>
</feature>
<proteinExistence type="predicted"/>
<keyword evidence="6" id="KW-1185">Reference proteome</keyword>
<feature type="domain" description="HECT" evidence="4">
    <location>
        <begin position="192"/>
        <end position="254"/>
    </location>
</feature>
<dbReference type="InterPro" id="IPR000569">
    <property type="entry name" value="HECT_dom"/>
</dbReference>
<organism evidence="5 6">
    <name type="scientific">Datura stramonium</name>
    <name type="common">Jimsonweed</name>
    <name type="synonym">Common thornapple</name>
    <dbReference type="NCBI Taxonomy" id="4076"/>
    <lineage>
        <taxon>Eukaryota</taxon>
        <taxon>Viridiplantae</taxon>
        <taxon>Streptophyta</taxon>
        <taxon>Embryophyta</taxon>
        <taxon>Tracheophyta</taxon>
        <taxon>Spermatophyta</taxon>
        <taxon>Magnoliopsida</taxon>
        <taxon>eudicotyledons</taxon>
        <taxon>Gunneridae</taxon>
        <taxon>Pentapetalae</taxon>
        <taxon>asterids</taxon>
        <taxon>lamiids</taxon>
        <taxon>Solanales</taxon>
        <taxon>Solanaceae</taxon>
        <taxon>Solanoideae</taxon>
        <taxon>Datureae</taxon>
        <taxon>Datura</taxon>
    </lineage>
</organism>
<evidence type="ECO:0000256" key="3">
    <source>
        <dbReference type="PROSITE-ProRule" id="PRU00104"/>
    </source>
</evidence>
<dbReference type="InterPro" id="IPR035983">
    <property type="entry name" value="Hect_E3_ubiquitin_ligase"/>
</dbReference>
<dbReference type="EMBL" id="JACEIK010005331">
    <property type="protein sequence ID" value="MCE0481238.1"/>
    <property type="molecule type" value="Genomic_DNA"/>
</dbReference>
<keyword evidence="2 3" id="KW-0833">Ubl conjugation pathway</keyword>